<dbReference type="RefSeq" id="XP_068366105.1">
    <property type="nucleotide sequence ID" value="XM_068499272.1"/>
</dbReference>
<dbReference type="InterPro" id="IPR018359">
    <property type="entry name" value="Bromodomain_CS"/>
</dbReference>
<name>A0A1J4KNV1_9EUKA</name>
<dbReference type="PANTHER" id="PTHR45926">
    <property type="entry name" value="OSJNBA0053K19.4 PROTEIN"/>
    <property type="match status" value="1"/>
</dbReference>
<dbReference type="PROSITE" id="PS50014">
    <property type="entry name" value="BROMODOMAIN_2"/>
    <property type="match status" value="1"/>
</dbReference>
<dbReference type="OrthoDB" id="21449at2759"/>
<dbReference type="AlphaFoldDB" id="A0A1J4KNV1"/>
<keyword evidence="1 2" id="KW-0103">Bromodomain</keyword>
<accession>A0A1J4KNV1</accession>
<sequence>MSLREMNPQNVNTIKRIMDQLLKMPTNYDFSYPLADRLQGYTDKISKPMDLGTIKTKVENGEYKNTKEWYDDVCLVYQNCQDYYPPKSLYPTMAVYNLKMFKKLAIGLECTSADSWYRLVRSTFDELIKSAGNSPVPQGLDPWLTNLPKHAEDSIPLTPLEIAETVNFLNRELAEKEEVRKDIYAILKEMQPDIKYNDDSTSIDAEKLSENTRRALALYARAHM</sequence>
<evidence type="ECO:0000259" key="3">
    <source>
        <dbReference type="PROSITE" id="PS50014"/>
    </source>
</evidence>
<comment type="caution">
    <text evidence="4">The sequence shown here is derived from an EMBL/GenBank/DDBJ whole genome shotgun (WGS) entry which is preliminary data.</text>
</comment>
<reference evidence="4" key="1">
    <citation type="submission" date="2016-10" db="EMBL/GenBank/DDBJ databases">
        <authorList>
            <person name="Benchimol M."/>
            <person name="Almeida L.G."/>
            <person name="Vasconcelos A.T."/>
            <person name="Perreira-Neves A."/>
            <person name="Rosa I.A."/>
            <person name="Tasca T."/>
            <person name="Bogo M.R."/>
            <person name="de Souza W."/>
        </authorList>
    </citation>
    <scope>NUCLEOTIDE SEQUENCE [LARGE SCALE GENOMIC DNA]</scope>
    <source>
        <strain evidence="4">K</strain>
    </source>
</reference>
<dbReference type="Gene3D" id="1.20.920.10">
    <property type="entry name" value="Bromodomain-like"/>
    <property type="match status" value="1"/>
</dbReference>
<dbReference type="SUPFAM" id="SSF47370">
    <property type="entry name" value="Bromodomain"/>
    <property type="match status" value="1"/>
</dbReference>
<evidence type="ECO:0000256" key="2">
    <source>
        <dbReference type="PROSITE-ProRule" id="PRU00035"/>
    </source>
</evidence>
<dbReference type="Proteomes" id="UP000179807">
    <property type="component" value="Unassembled WGS sequence"/>
</dbReference>
<keyword evidence="5" id="KW-1185">Reference proteome</keyword>
<dbReference type="GeneID" id="94833976"/>
<evidence type="ECO:0000313" key="4">
    <source>
        <dbReference type="EMBL" id="OHT12969.1"/>
    </source>
</evidence>
<evidence type="ECO:0000313" key="5">
    <source>
        <dbReference type="Proteomes" id="UP000179807"/>
    </source>
</evidence>
<dbReference type="EMBL" id="MLAK01000550">
    <property type="protein sequence ID" value="OHT12969.1"/>
    <property type="molecule type" value="Genomic_DNA"/>
</dbReference>
<dbReference type="VEuPathDB" id="TrichDB:TRFO_16914"/>
<dbReference type="Pfam" id="PF00439">
    <property type="entry name" value="Bromodomain"/>
    <property type="match status" value="1"/>
</dbReference>
<feature type="domain" description="Bromo" evidence="3">
    <location>
        <begin position="41"/>
        <end position="91"/>
    </location>
</feature>
<dbReference type="PRINTS" id="PR00503">
    <property type="entry name" value="BROMODOMAIN"/>
</dbReference>
<protein>
    <submittedName>
        <fullName evidence="4">Bromodomain containing protein</fullName>
    </submittedName>
</protein>
<dbReference type="InterPro" id="IPR036427">
    <property type="entry name" value="Bromodomain-like_sf"/>
</dbReference>
<dbReference type="PROSITE" id="PS00633">
    <property type="entry name" value="BROMODOMAIN_1"/>
    <property type="match status" value="1"/>
</dbReference>
<dbReference type="InterPro" id="IPR001487">
    <property type="entry name" value="Bromodomain"/>
</dbReference>
<dbReference type="CDD" id="cd04369">
    <property type="entry name" value="Bromodomain"/>
    <property type="match status" value="1"/>
</dbReference>
<proteinExistence type="predicted"/>
<dbReference type="SMART" id="SM00297">
    <property type="entry name" value="BROMO"/>
    <property type="match status" value="1"/>
</dbReference>
<organism evidence="4 5">
    <name type="scientific">Tritrichomonas foetus</name>
    <dbReference type="NCBI Taxonomy" id="1144522"/>
    <lineage>
        <taxon>Eukaryota</taxon>
        <taxon>Metamonada</taxon>
        <taxon>Parabasalia</taxon>
        <taxon>Tritrichomonadida</taxon>
        <taxon>Tritrichomonadidae</taxon>
        <taxon>Tritrichomonas</taxon>
    </lineage>
</organism>
<gene>
    <name evidence="4" type="ORF">TRFO_16914</name>
</gene>
<evidence type="ECO:0000256" key="1">
    <source>
        <dbReference type="ARBA" id="ARBA00023117"/>
    </source>
</evidence>